<name>A0A6C0DF93_9ZZZZ</name>
<sequence length="95" mass="11056">MKIITIITVRKTVINDELGEDLFDELNKDIPFVDDDTGVLVLEPNPIELNIPSSKEFEEDVEGDEYDIFGLLLNIHELLFFPKLKKREKINNHQM</sequence>
<evidence type="ECO:0000313" key="1">
    <source>
        <dbReference type="EMBL" id="QHT15091.1"/>
    </source>
</evidence>
<dbReference type="AlphaFoldDB" id="A0A6C0DF93"/>
<organism evidence="1">
    <name type="scientific">viral metagenome</name>
    <dbReference type="NCBI Taxonomy" id="1070528"/>
    <lineage>
        <taxon>unclassified sequences</taxon>
        <taxon>metagenomes</taxon>
        <taxon>organismal metagenomes</taxon>
    </lineage>
</organism>
<dbReference type="EMBL" id="MN739600">
    <property type="protein sequence ID" value="QHT15091.1"/>
    <property type="molecule type" value="Genomic_DNA"/>
</dbReference>
<protein>
    <submittedName>
        <fullName evidence="1">Uncharacterized protein</fullName>
    </submittedName>
</protein>
<reference evidence="1" key="1">
    <citation type="journal article" date="2020" name="Nature">
        <title>Giant virus diversity and host interactions through global metagenomics.</title>
        <authorList>
            <person name="Schulz F."/>
            <person name="Roux S."/>
            <person name="Paez-Espino D."/>
            <person name="Jungbluth S."/>
            <person name="Walsh D.A."/>
            <person name="Denef V.J."/>
            <person name="McMahon K.D."/>
            <person name="Konstantinidis K.T."/>
            <person name="Eloe-Fadrosh E.A."/>
            <person name="Kyrpides N.C."/>
            <person name="Woyke T."/>
        </authorList>
    </citation>
    <scope>NUCLEOTIDE SEQUENCE</scope>
    <source>
        <strain evidence="1">GVMAG-M-3300023174-144</strain>
    </source>
</reference>
<accession>A0A6C0DF93</accession>
<proteinExistence type="predicted"/>